<feature type="compositionally biased region" description="Basic and acidic residues" evidence="1">
    <location>
        <begin position="209"/>
        <end position="230"/>
    </location>
</feature>
<comment type="caution">
    <text evidence="2">The sequence shown here is derived from an EMBL/GenBank/DDBJ whole genome shotgun (WGS) entry which is preliminary data.</text>
</comment>
<feature type="compositionally biased region" description="Polar residues" evidence="1">
    <location>
        <begin position="325"/>
        <end position="341"/>
    </location>
</feature>
<protein>
    <submittedName>
        <fullName evidence="2">RNA polymerase II transcription factor SIII subunit A</fullName>
    </submittedName>
</protein>
<dbReference type="Proteomes" id="UP001141434">
    <property type="component" value="Unassembled WGS sequence"/>
</dbReference>
<reference evidence="2" key="1">
    <citation type="submission" date="2022-11" db="EMBL/GenBank/DDBJ databases">
        <authorList>
            <person name="Petersen C."/>
        </authorList>
    </citation>
    <scope>NUCLEOTIDE SEQUENCE</scope>
    <source>
        <strain evidence="2">IBT 34128</strain>
    </source>
</reference>
<proteinExistence type="predicted"/>
<evidence type="ECO:0000313" key="2">
    <source>
        <dbReference type="EMBL" id="KAJ5084220.1"/>
    </source>
</evidence>
<dbReference type="GeneID" id="81398493"/>
<evidence type="ECO:0000256" key="1">
    <source>
        <dbReference type="SAM" id="MobiDB-lite"/>
    </source>
</evidence>
<keyword evidence="3" id="KW-1185">Reference proteome</keyword>
<dbReference type="InterPro" id="IPR051870">
    <property type="entry name" value="Elongin-A_domain"/>
</dbReference>
<dbReference type="GO" id="GO:0006368">
    <property type="term" value="P:transcription elongation by RNA polymerase II"/>
    <property type="evidence" value="ECO:0007669"/>
    <property type="project" value="InterPro"/>
</dbReference>
<organism evidence="2 3">
    <name type="scientific">Penicillium alfredii</name>
    <dbReference type="NCBI Taxonomy" id="1506179"/>
    <lineage>
        <taxon>Eukaryota</taxon>
        <taxon>Fungi</taxon>
        <taxon>Dikarya</taxon>
        <taxon>Ascomycota</taxon>
        <taxon>Pezizomycotina</taxon>
        <taxon>Eurotiomycetes</taxon>
        <taxon>Eurotiomycetidae</taxon>
        <taxon>Eurotiales</taxon>
        <taxon>Aspergillaceae</taxon>
        <taxon>Penicillium</taxon>
    </lineage>
</organism>
<dbReference type="Pfam" id="PF06881">
    <property type="entry name" value="Elongin_A"/>
    <property type="match status" value="1"/>
</dbReference>
<feature type="compositionally biased region" description="Polar residues" evidence="1">
    <location>
        <begin position="282"/>
        <end position="295"/>
    </location>
</feature>
<feature type="compositionally biased region" description="Polar residues" evidence="1">
    <location>
        <begin position="193"/>
        <end position="204"/>
    </location>
</feature>
<dbReference type="EMBL" id="JAPMSZ010000011">
    <property type="protein sequence ID" value="KAJ5084220.1"/>
    <property type="molecule type" value="Genomic_DNA"/>
</dbReference>
<dbReference type="RefSeq" id="XP_056507617.1">
    <property type="nucleotide sequence ID" value="XM_056659324.1"/>
</dbReference>
<accession>A0A9W9EM12</accession>
<evidence type="ECO:0000313" key="3">
    <source>
        <dbReference type="Proteomes" id="UP001141434"/>
    </source>
</evidence>
<dbReference type="InterPro" id="IPR010684">
    <property type="entry name" value="RNA_pol_II_trans_fac_SIII_A"/>
</dbReference>
<reference evidence="2" key="2">
    <citation type="journal article" date="2023" name="IMA Fungus">
        <title>Comparative genomic study of the Penicillium genus elucidates a diverse pangenome and 15 lateral gene transfer events.</title>
        <authorList>
            <person name="Petersen C."/>
            <person name="Sorensen T."/>
            <person name="Nielsen M.R."/>
            <person name="Sondergaard T.E."/>
            <person name="Sorensen J.L."/>
            <person name="Fitzpatrick D.A."/>
            <person name="Frisvad J.C."/>
            <person name="Nielsen K.L."/>
        </authorList>
    </citation>
    <scope>NUCLEOTIDE SEQUENCE</scope>
    <source>
        <strain evidence="2">IBT 34128</strain>
    </source>
</reference>
<feature type="region of interest" description="Disordered" evidence="1">
    <location>
        <begin position="190"/>
        <end position="373"/>
    </location>
</feature>
<feature type="compositionally biased region" description="Low complexity" evidence="1">
    <location>
        <begin position="242"/>
        <end position="259"/>
    </location>
</feature>
<dbReference type="GO" id="GO:0070449">
    <property type="term" value="C:elongin complex"/>
    <property type="evidence" value="ECO:0007669"/>
    <property type="project" value="InterPro"/>
</dbReference>
<dbReference type="PANTHER" id="PTHR15141:SF76">
    <property type="entry name" value="TRANSCRIPTION ELONGATION FACTOR B POLYPEPTIDE 3"/>
    <property type="match status" value="1"/>
</dbReference>
<gene>
    <name evidence="2" type="ORF">NUU61_008799</name>
</gene>
<name>A0A9W9EM12_9EURO</name>
<sequence length="373" mass="41410">MPAPSLKQLATATAVKHFRFLDDLGSLPYSLARPILLKIDNPEKLHSLELKSPQIAEENEELWMEFIRRDIPQWETYNLPKKTNQWYEVYCGLRDQVQRSLDADAEKMKMAIDGINSERARLTPKIISSSRSARLPGQRPTARQRMVSYDRRMGGLPPGQAIPRSEMFAPAAKKRPSILAPQRRNNALAVPTQHLNSRASQVTQAPRGLVEEHRRPVEHAEQLASRRKEPVASAASGHPKQLASSTATMKTSSTTPKPLSDLKSDPKSSSLAQREARLKALTGSSPFSFPSTNTVRKVPCPPKQNSSSAPKPAVKRRAVSPPPQVASTPRSESSYQPSNEAAVSPDKPAARPPMLRKRKPDSVFIQPKRKRVS</sequence>
<dbReference type="OrthoDB" id="21513at2759"/>
<dbReference type="PANTHER" id="PTHR15141">
    <property type="entry name" value="TRANSCRIPTION ELONGATION FACTOR B POLYPEPTIDE 3"/>
    <property type="match status" value="1"/>
</dbReference>
<dbReference type="Gene3D" id="6.10.250.3180">
    <property type="match status" value="1"/>
</dbReference>
<dbReference type="AlphaFoldDB" id="A0A9W9EM12"/>